<sequence>MREIIGHERIINGFDLRKRSNTFSHANLIIGDDGIGKSLVANYLANSILGLKGDKEFVDIINYYPLSSSFGVDDIRNIIAEVSKKPFESDKKVLILHKCEKMTIQAQNALLKTIEEPPIGVHLILLSESLELILDTIKSRCQTYKLTPLSKGDITKYIESKYFDISIENKKAALAYSQGIPGKVEKFIEDGKLNDLRNILLDLLCDLENNNDNFVLKYKEILPSYKDKQSEVLNILISYIRDIMFLKELDSNDLVVNFDKLKEIRDISMRMSYKKLNSMLEYIKEARLSLNNNTNYSMTITVLLMGFAEV</sequence>
<dbReference type="Proteomes" id="UP000476820">
    <property type="component" value="Unassembled WGS sequence"/>
</dbReference>
<dbReference type="GO" id="GO:0006261">
    <property type="term" value="P:DNA-templated DNA replication"/>
    <property type="evidence" value="ECO:0007669"/>
    <property type="project" value="TreeGrafter"/>
</dbReference>
<evidence type="ECO:0000259" key="8">
    <source>
        <dbReference type="Pfam" id="PF09115"/>
    </source>
</evidence>
<dbReference type="EMBL" id="SGKU01000034">
    <property type="protein sequence ID" value="NFA43262.1"/>
    <property type="molecule type" value="Genomic_DNA"/>
</dbReference>
<dbReference type="GO" id="GO:0003887">
    <property type="term" value="F:DNA-directed DNA polymerase activity"/>
    <property type="evidence" value="ECO:0007669"/>
    <property type="project" value="UniProtKB-KW"/>
</dbReference>
<evidence type="ECO:0000256" key="5">
    <source>
        <dbReference type="ARBA" id="ARBA00022705"/>
    </source>
</evidence>
<keyword evidence="5" id="KW-0235">DNA replication</keyword>
<evidence type="ECO:0000256" key="4">
    <source>
        <dbReference type="ARBA" id="ARBA00022695"/>
    </source>
</evidence>
<evidence type="ECO:0000313" key="14">
    <source>
        <dbReference type="Proteomes" id="UP000476820"/>
    </source>
</evidence>
<keyword evidence="4" id="KW-0548">Nucleotidyltransferase</keyword>
<dbReference type="SUPFAM" id="SSF52540">
    <property type="entry name" value="P-loop containing nucleoside triphosphate hydrolases"/>
    <property type="match status" value="1"/>
</dbReference>
<dbReference type="NCBIfam" id="NF004047">
    <property type="entry name" value="PRK05564.1"/>
    <property type="match status" value="1"/>
</dbReference>
<evidence type="ECO:0000313" key="12">
    <source>
        <dbReference type="Proteomes" id="UP000472355"/>
    </source>
</evidence>
<evidence type="ECO:0000313" key="10">
    <source>
        <dbReference type="EMBL" id="NFF86862.1"/>
    </source>
</evidence>
<evidence type="ECO:0000313" key="11">
    <source>
        <dbReference type="EMBL" id="NFN35481.1"/>
    </source>
</evidence>
<dbReference type="PANTHER" id="PTHR11669:SF8">
    <property type="entry name" value="DNA POLYMERASE III SUBUNIT DELTA"/>
    <property type="match status" value="1"/>
</dbReference>
<evidence type="ECO:0000313" key="9">
    <source>
        <dbReference type="EMBL" id="NFA43262.1"/>
    </source>
</evidence>
<dbReference type="GO" id="GO:0009360">
    <property type="term" value="C:DNA polymerase III complex"/>
    <property type="evidence" value="ECO:0007669"/>
    <property type="project" value="InterPro"/>
</dbReference>
<dbReference type="Pfam" id="PF09115">
    <property type="entry name" value="DNApol3-delta_C"/>
    <property type="match status" value="1"/>
</dbReference>
<feature type="domain" description="DNA polymerase III delta subunit C-terminal" evidence="8">
    <location>
        <begin position="223"/>
        <end position="306"/>
    </location>
</feature>
<evidence type="ECO:0000256" key="1">
    <source>
        <dbReference type="ARBA" id="ARBA00012417"/>
    </source>
</evidence>
<dbReference type="GO" id="GO:0003677">
    <property type="term" value="F:DNA binding"/>
    <property type="evidence" value="ECO:0007669"/>
    <property type="project" value="InterPro"/>
</dbReference>
<comment type="catalytic activity">
    <reaction evidence="7">
        <text>DNA(n) + a 2'-deoxyribonucleoside 5'-triphosphate = DNA(n+1) + diphosphate</text>
        <dbReference type="Rhea" id="RHEA:22508"/>
        <dbReference type="Rhea" id="RHEA-COMP:17339"/>
        <dbReference type="Rhea" id="RHEA-COMP:17340"/>
        <dbReference type="ChEBI" id="CHEBI:33019"/>
        <dbReference type="ChEBI" id="CHEBI:61560"/>
        <dbReference type="ChEBI" id="CHEBI:173112"/>
        <dbReference type="EC" id="2.7.7.7"/>
    </reaction>
</comment>
<dbReference type="RefSeq" id="WP_012450827.1">
    <property type="nucleotide sequence ID" value="NZ_CP010520.1"/>
</dbReference>
<dbReference type="OrthoDB" id="9810148at2"/>
<dbReference type="PANTHER" id="PTHR11669">
    <property type="entry name" value="REPLICATION FACTOR C / DNA POLYMERASE III GAMMA-TAU SUBUNIT"/>
    <property type="match status" value="1"/>
</dbReference>
<organism evidence="10 14">
    <name type="scientific">Clostridium botulinum</name>
    <dbReference type="NCBI Taxonomy" id="1491"/>
    <lineage>
        <taxon>Bacteria</taxon>
        <taxon>Bacillati</taxon>
        <taxon>Bacillota</taxon>
        <taxon>Clostridia</taxon>
        <taxon>Eubacteriales</taxon>
        <taxon>Clostridiaceae</taxon>
        <taxon>Clostridium</taxon>
    </lineage>
</organism>
<proteinExistence type="predicted"/>
<dbReference type="EMBL" id="SWVK01000013">
    <property type="protein sequence ID" value="NFN35481.1"/>
    <property type="molecule type" value="Genomic_DNA"/>
</dbReference>
<dbReference type="EC" id="2.7.7.7" evidence="1"/>
<protein>
    <recommendedName>
        <fullName evidence="2">DNA polymerase III subunit delta'</fullName>
        <ecNumber evidence="1">2.7.7.7</ecNumber>
    </recommendedName>
</protein>
<evidence type="ECO:0000256" key="2">
    <source>
        <dbReference type="ARBA" id="ARBA00014363"/>
    </source>
</evidence>
<dbReference type="InterPro" id="IPR050238">
    <property type="entry name" value="DNA_Rep/Repair_Clamp_Loader"/>
</dbReference>
<evidence type="ECO:0000256" key="6">
    <source>
        <dbReference type="ARBA" id="ARBA00022932"/>
    </source>
</evidence>
<keyword evidence="6" id="KW-0239">DNA-directed DNA polymerase</keyword>
<reference evidence="13 14" key="2">
    <citation type="submission" date="2019-04" db="EMBL/GenBank/DDBJ databases">
        <title>Genome sequencing of Clostridium botulinum Groups I-IV and Clostridium butyricum.</title>
        <authorList>
            <person name="Brunt J."/>
            <person name="Van Vliet A.H.M."/>
            <person name="Stringer S.C."/>
            <person name="Carter A.T."/>
            <person name="Peck M.W."/>
        </authorList>
    </citation>
    <scope>NUCLEOTIDE SEQUENCE [LARGE SCALE GENOMIC DNA]</scope>
    <source>
        <strain evidence="10 14">1605</strain>
        <strain evidence="11 13">CB-K-33E</strain>
    </source>
</reference>
<dbReference type="InterPro" id="IPR027417">
    <property type="entry name" value="P-loop_NTPase"/>
</dbReference>
<reference evidence="9 12" key="1">
    <citation type="submission" date="2019-02" db="EMBL/GenBank/DDBJ databases">
        <title>Genome sequencing of Clostridium botulinum clinical isolates.</title>
        <authorList>
            <person name="Brunt J."/>
            <person name="Van Vliet A.H.M."/>
            <person name="Stringer S.C."/>
            <person name="Grant K.A."/>
            <person name="Carter A.C."/>
            <person name="Peck M.W."/>
        </authorList>
    </citation>
    <scope>NUCLEOTIDE SEQUENCE [LARGE SCALE GENOMIC DNA]</scope>
    <source>
        <strain evidence="9 12">H113700579</strain>
    </source>
</reference>
<comment type="caution">
    <text evidence="10">The sequence shown here is derived from an EMBL/GenBank/DDBJ whole genome shotgun (WGS) entry which is preliminary data.</text>
</comment>
<accession>A0A0C2SKL3</accession>
<dbReference type="Proteomes" id="UP000472355">
    <property type="component" value="Unassembled WGS sequence"/>
</dbReference>
<dbReference type="InterPro" id="IPR015199">
    <property type="entry name" value="DNA_pol_III_delta_C"/>
</dbReference>
<dbReference type="Gene3D" id="3.40.50.300">
    <property type="entry name" value="P-loop containing nucleotide triphosphate hydrolases"/>
    <property type="match status" value="1"/>
</dbReference>
<keyword evidence="3" id="KW-0808">Transferase</keyword>
<name>A0A0C2SKL3_CLOBO</name>
<dbReference type="AlphaFoldDB" id="A0A0C2SKL3"/>
<gene>
    <name evidence="9" type="ORF">EXM65_11915</name>
    <name evidence="10" type="ORF">FC774_02945</name>
    <name evidence="11" type="ORF">FDB51_10185</name>
</gene>
<dbReference type="EMBL" id="SWOV01000005">
    <property type="protein sequence ID" value="NFF86862.1"/>
    <property type="molecule type" value="Genomic_DNA"/>
</dbReference>
<evidence type="ECO:0000256" key="7">
    <source>
        <dbReference type="ARBA" id="ARBA00049244"/>
    </source>
</evidence>
<dbReference type="Pfam" id="PF13177">
    <property type="entry name" value="DNA_pol3_delta2"/>
    <property type="match status" value="1"/>
</dbReference>
<evidence type="ECO:0000256" key="3">
    <source>
        <dbReference type="ARBA" id="ARBA00022679"/>
    </source>
</evidence>
<dbReference type="Proteomes" id="UP000473681">
    <property type="component" value="Unassembled WGS sequence"/>
</dbReference>
<evidence type="ECO:0000313" key="13">
    <source>
        <dbReference type="Proteomes" id="UP000473681"/>
    </source>
</evidence>